<dbReference type="InterPro" id="IPR024623">
    <property type="entry name" value="YtxH"/>
</dbReference>
<dbReference type="Proteomes" id="UP000030595">
    <property type="component" value="Unassembled WGS sequence"/>
</dbReference>
<keyword evidence="4" id="KW-1185">Reference proteome</keyword>
<dbReference type="PANTHER" id="PTHR35792:SF3">
    <property type="entry name" value="IG HYPOTHETICAL 17707"/>
    <property type="match status" value="1"/>
</dbReference>
<sequence>MKTKTFLLGVTAGLVGGLTAAILTAPQSGDQLRSNISRNTKIAKDNVNDLIQKTASLKVAVVQLKNEVKNNIPNIISDLKQSITKYSHEIEPGAIKLKQELEGLQNSIAEIEKNLDKINKK</sequence>
<feature type="signal peptide" evidence="2">
    <location>
        <begin position="1"/>
        <end position="20"/>
    </location>
</feature>
<feature type="coiled-coil region" evidence="1">
    <location>
        <begin position="94"/>
        <end position="121"/>
    </location>
</feature>
<dbReference type="eggNOG" id="COG4980">
    <property type="taxonomic scope" value="Bacteria"/>
</dbReference>
<dbReference type="InterPro" id="IPR052928">
    <property type="entry name" value="Desiccation-related_membrane"/>
</dbReference>
<keyword evidence="2" id="KW-0732">Signal</keyword>
<dbReference type="Pfam" id="PF12732">
    <property type="entry name" value="YtxH"/>
    <property type="match status" value="1"/>
</dbReference>
<organism evidence="3 4">
    <name type="scientific">Ureibacillus massiliensis 4400831 = CIP 108448 = CCUG 49529</name>
    <dbReference type="NCBI Taxonomy" id="1211035"/>
    <lineage>
        <taxon>Bacteria</taxon>
        <taxon>Bacillati</taxon>
        <taxon>Bacillota</taxon>
        <taxon>Bacilli</taxon>
        <taxon>Bacillales</taxon>
        <taxon>Caryophanaceae</taxon>
        <taxon>Ureibacillus</taxon>
    </lineage>
</organism>
<protein>
    <recommendedName>
        <fullName evidence="5">Gas vesicle protein</fullName>
    </recommendedName>
</protein>
<keyword evidence="1" id="KW-0175">Coiled coil</keyword>
<reference evidence="3 4" key="1">
    <citation type="submission" date="2014-02" db="EMBL/GenBank/DDBJ databases">
        <title>Draft genome sequence of Lysinibacillus massiliensis CCUG 49529.</title>
        <authorList>
            <person name="Zhang F."/>
            <person name="Wang G."/>
            <person name="Zhang L."/>
        </authorList>
    </citation>
    <scope>NUCLEOTIDE SEQUENCE [LARGE SCALE GENOMIC DNA]</scope>
    <source>
        <strain evidence="3 4">CCUG 49529</strain>
    </source>
</reference>
<dbReference type="EMBL" id="JPVQ01000014">
    <property type="protein sequence ID" value="KGR90800.1"/>
    <property type="molecule type" value="Genomic_DNA"/>
</dbReference>
<evidence type="ECO:0008006" key="5">
    <source>
        <dbReference type="Google" id="ProtNLM"/>
    </source>
</evidence>
<evidence type="ECO:0000313" key="3">
    <source>
        <dbReference type="EMBL" id="KGR90800.1"/>
    </source>
</evidence>
<dbReference type="PANTHER" id="PTHR35792">
    <property type="entry name" value="GENERAL STRESS PROTEIN"/>
    <property type="match status" value="1"/>
</dbReference>
<feature type="chain" id="PRO_5038747907" description="Gas vesicle protein" evidence="2">
    <location>
        <begin position="21"/>
        <end position="121"/>
    </location>
</feature>
<gene>
    <name evidence="3" type="ORF">CD30_09700</name>
</gene>
<dbReference type="AlphaFoldDB" id="A0A0A3J547"/>
<proteinExistence type="predicted"/>
<name>A0A0A3J547_9BACL</name>
<dbReference type="OrthoDB" id="2989636at2"/>
<dbReference type="RefSeq" id="WP_036175806.1">
    <property type="nucleotide sequence ID" value="NZ_AVCZ01000014.1"/>
</dbReference>
<evidence type="ECO:0000256" key="1">
    <source>
        <dbReference type="SAM" id="Coils"/>
    </source>
</evidence>
<comment type="caution">
    <text evidence="3">The sequence shown here is derived from an EMBL/GenBank/DDBJ whole genome shotgun (WGS) entry which is preliminary data.</text>
</comment>
<evidence type="ECO:0000256" key="2">
    <source>
        <dbReference type="SAM" id="SignalP"/>
    </source>
</evidence>
<accession>A0A0A3J547</accession>
<evidence type="ECO:0000313" key="4">
    <source>
        <dbReference type="Proteomes" id="UP000030595"/>
    </source>
</evidence>